<evidence type="ECO:0000256" key="3">
    <source>
        <dbReference type="ARBA" id="ARBA00004551"/>
    </source>
</evidence>
<comment type="subcellular location">
    <subcellularLocation>
        <location evidence="2">Host cell</location>
    </subcellularLocation>
    <subcellularLocation>
        <location evidence="3">Host membrane</location>
    </subcellularLocation>
    <subcellularLocation>
        <location evidence="4">Secreted</location>
    </subcellularLocation>
</comment>
<dbReference type="GO" id="GO:0090729">
    <property type="term" value="F:toxin activity"/>
    <property type="evidence" value="ECO:0007669"/>
    <property type="project" value="UniProtKB-KW"/>
</dbReference>
<evidence type="ECO:0000256" key="10">
    <source>
        <dbReference type="ARBA" id="ARBA00022737"/>
    </source>
</evidence>
<dbReference type="GO" id="GO:0005576">
    <property type="term" value="C:extracellular region"/>
    <property type="evidence" value="ECO:0007669"/>
    <property type="project" value="UniProtKB-SubCell"/>
</dbReference>
<dbReference type="CDD" id="cd20500">
    <property type="entry name" value="Peptidase_C80"/>
    <property type="match status" value="1"/>
</dbReference>
<dbReference type="Proteomes" id="UP000752171">
    <property type="component" value="Unassembled WGS sequence"/>
</dbReference>
<gene>
    <name evidence="20" type="ORF">AMEX_G5086</name>
</gene>
<evidence type="ECO:0000256" key="6">
    <source>
        <dbReference type="ARBA" id="ARBA00022656"/>
    </source>
</evidence>
<keyword evidence="18" id="KW-0472">Membrane</keyword>
<evidence type="ECO:0000259" key="19">
    <source>
        <dbReference type="PROSITE" id="PS51771"/>
    </source>
</evidence>
<dbReference type="InterPro" id="IPR020974">
    <property type="entry name" value="CPD_dom"/>
</dbReference>
<keyword evidence="14" id="KW-0460">Magnesium</keyword>
<keyword evidence="11" id="KW-0378">Hydrolase</keyword>
<keyword evidence="12" id="KW-0788">Thiol protease</keyword>
<keyword evidence="16" id="KW-0843">Virulence</keyword>
<dbReference type="GO" id="GO:0006508">
    <property type="term" value="P:proteolysis"/>
    <property type="evidence" value="ECO:0007669"/>
    <property type="project" value="UniProtKB-KW"/>
</dbReference>
<evidence type="ECO:0000256" key="16">
    <source>
        <dbReference type="ARBA" id="ARBA00023026"/>
    </source>
</evidence>
<evidence type="ECO:0000256" key="8">
    <source>
        <dbReference type="ARBA" id="ARBA00022679"/>
    </source>
</evidence>
<dbReference type="InterPro" id="IPR038383">
    <property type="entry name" value="CPD_dom_sf"/>
</dbReference>
<evidence type="ECO:0000256" key="17">
    <source>
        <dbReference type="ARBA" id="ARBA00023121"/>
    </source>
</evidence>
<accession>A0A8T2M8Q1</accession>
<dbReference type="PROSITE" id="PS51771">
    <property type="entry name" value="CGT_MARTX_CPD"/>
    <property type="match status" value="1"/>
</dbReference>
<dbReference type="Pfam" id="PF11713">
    <property type="entry name" value="Peptidase_C80"/>
    <property type="match status" value="1"/>
</dbReference>
<evidence type="ECO:0000256" key="11">
    <source>
        <dbReference type="ARBA" id="ARBA00022801"/>
    </source>
</evidence>
<keyword evidence="13" id="KW-0068">Autocatalytic cleavage</keyword>
<dbReference type="GO" id="GO:0008289">
    <property type="term" value="F:lipid binding"/>
    <property type="evidence" value="ECO:0007669"/>
    <property type="project" value="UniProtKB-KW"/>
</dbReference>
<organism evidence="20 21">
    <name type="scientific">Astyanax mexicanus</name>
    <name type="common">Blind cave fish</name>
    <name type="synonym">Astyanax fasciatus mexicanus</name>
    <dbReference type="NCBI Taxonomy" id="7994"/>
    <lineage>
        <taxon>Eukaryota</taxon>
        <taxon>Metazoa</taxon>
        <taxon>Chordata</taxon>
        <taxon>Craniata</taxon>
        <taxon>Vertebrata</taxon>
        <taxon>Euteleostomi</taxon>
        <taxon>Actinopterygii</taxon>
        <taxon>Neopterygii</taxon>
        <taxon>Teleostei</taxon>
        <taxon>Ostariophysi</taxon>
        <taxon>Characiformes</taxon>
        <taxon>Characoidei</taxon>
        <taxon>Acestrorhamphidae</taxon>
        <taxon>Acestrorhamphinae</taxon>
        <taxon>Astyanax</taxon>
    </lineage>
</organism>
<keyword evidence="9" id="KW-0479">Metal-binding</keyword>
<evidence type="ECO:0000313" key="21">
    <source>
        <dbReference type="Proteomes" id="UP000752171"/>
    </source>
</evidence>
<keyword evidence="10" id="KW-0677">Repeat</keyword>
<evidence type="ECO:0000256" key="13">
    <source>
        <dbReference type="ARBA" id="ARBA00022813"/>
    </source>
</evidence>
<evidence type="ECO:0000256" key="5">
    <source>
        <dbReference type="ARBA" id="ARBA00022525"/>
    </source>
</evidence>
<evidence type="ECO:0000256" key="7">
    <source>
        <dbReference type="ARBA" id="ARBA00022670"/>
    </source>
</evidence>
<evidence type="ECO:0000256" key="18">
    <source>
        <dbReference type="ARBA" id="ARBA00023136"/>
    </source>
</evidence>
<keyword evidence="7" id="KW-0645">Protease</keyword>
<reference evidence="20 21" key="1">
    <citation type="submission" date="2021-07" db="EMBL/GenBank/DDBJ databases">
        <authorList>
            <person name="Imarazene B."/>
            <person name="Zahm M."/>
            <person name="Klopp C."/>
            <person name="Cabau C."/>
            <person name="Beille S."/>
            <person name="Jouanno E."/>
            <person name="Castinel A."/>
            <person name="Lluch J."/>
            <person name="Gil L."/>
            <person name="Kuchtly C."/>
            <person name="Lopez Roques C."/>
            <person name="Donnadieu C."/>
            <person name="Parrinello H."/>
            <person name="Journot L."/>
            <person name="Du K."/>
            <person name="Schartl M."/>
            <person name="Retaux S."/>
            <person name="Guiguen Y."/>
        </authorList>
    </citation>
    <scope>NUCLEOTIDE SEQUENCE [LARGE SCALE GENOMIC DNA]</scope>
    <source>
        <strain evidence="20">Pach_M1</strain>
        <tissue evidence="20">Testis</tissue>
    </source>
</reference>
<proteinExistence type="predicted"/>
<dbReference type="GO" id="GO:0043657">
    <property type="term" value="C:host cell"/>
    <property type="evidence" value="ECO:0007669"/>
    <property type="project" value="UniProtKB-SubCell"/>
</dbReference>
<dbReference type="GO" id="GO:0046872">
    <property type="term" value="F:metal ion binding"/>
    <property type="evidence" value="ECO:0007669"/>
    <property type="project" value="UniProtKB-KW"/>
</dbReference>
<evidence type="ECO:0000256" key="2">
    <source>
        <dbReference type="ARBA" id="ARBA00004340"/>
    </source>
</evidence>
<evidence type="ECO:0000256" key="1">
    <source>
        <dbReference type="ARBA" id="ARBA00001946"/>
    </source>
</evidence>
<feature type="domain" description="Peptidase C80" evidence="19">
    <location>
        <begin position="80"/>
        <end position="253"/>
    </location>
</feature>
<keyword evidence="8" id="KW-0808">Transferase</keyword>
<evidence type="ECO:0000256" key="9">
    <source>
        <dbReference type="ARBA" id="ARBA00022723"/>
    </source>
</evidence>
<keyword evidence="5" id="KW-0964">Secreted</keyword>
<evidence type="ECO:0000256" key="4">
    <source>
        <dbReference type="ARBA" id="ARBA00004613"/>
    </source>
</evidence>
<keyword evidence="6" id="KW-0800">Toxin</keyword>
<evidence type="ECO:0000313" key="20">
    <source>
        <dbReference type="EMBL" id="KAG9279554.1"/>
    </source>
</evidence>
<comment type="caution">
    <text evidence="20">The sequence shown here is derived from an EMBL/GenBank/DDBJ whole genome shotgun (WGS) entry which is preliminary data.</text>
</comment>
<dbReference type="AlphaFoldDB" id="A0A8T2M8Q1"/>
<keyword evidence="17" id="KW-0446">Lipid-binding</keyword>
<keyword evidence="15" id="KW-1043">Host membrane</keyword>
<dbReference type="EMBL" id="JAICCE010000003">
    <property type="protein sequence ID" value="KAG9279554.1"/>
    <property type="molecule type" value="Genomic_DNA"/>
</dbReference>
<sequence>MEAGLKSTGINQRSSCAATGNRAIQPEEFIFLQTCSSVRDGCSALHDDVFPGMPPVTDFLTDTSNKLNFVWSSALAVNITISPKPWNNYDHQNIVMLEDDPVVVQSASFLFEKHPSRSTLLSYRSGILNVIRGAGARLTKKSRVVLVGHGSKGNDGASRLGSYGPEEIATVVGAMKIEGGHIQTLSLVGCYLGSDLHFAKKLLSTLRDINIKAELQLLTSPVSVSPAGEQLTMDGNVWRHRDGSKKVIAWLNERGTFQTRMENGNIGEIVPSYEGHPLYMHILEWPTHPQMFVPADLRKKYKSIVCLEGLTWSLFFEEREIRRALDFIPTGDLSPVWLEGQEPKAEVEIKHITNILDLVLEIRHHAREDENFDTYYVLNDFVFKVQKKTFHTSLVGKYMSNQQETQTFLDALKDQKDHYRIPELMQNLEASKFNEFCRQTFHMKQCDHNCGWWSHFFMEAVFSASIRNFRTFSLFLMSVIACEVSRSQGKDNSICSAFVSNDYPMMHEDPWPFHERRGFYGCTIDDTEKTKRERVFWLDEVVSKENSLYSRSKKMMVGVDHDQETELDVFGKVKVMNQYAFASYLEFFRGTIEGKKLSRGCAENAVYEPDEKSH</sequence>
<protein>
    <recommendedName>
        <fullName evidence="19">Peptidase C80 domain-containing protein</fullName>
    </recommendedName>
</protein>
<evidence type="ECO:0000256" key="14">
    <source>
        <dbReference type="ARBA" id="ARBA00022842"/>
    </source>
</evidence>
<evidence type="ECO:0000256" key="15">
    <source>
        <dbReference type="ARBA" id="ARBA00022870"/>
    </source>
</evidence>
<evidence type="ECO:0000256" key="12">
    <source>
        <dbReference type="ARBA" id="ARBA00022807"/>
    </source>
</evidence>
<dbReference type="GO" id="GO:0008234">
    <property type="term" value="F:cysteine-type peptidase activity"/>
    <property type="evidence" value="ECO:0007669"/>
    <property type="project" value="UniProtKB-KW"/>
</dbReference>
<comment type="cofactor">
    <cofactor evidence="1">
        <name>Mg(2+)</name>
        <dbReference type="ChEBI" id="CHEBI:18420"/>
    </cofactor>
</comment>
<dbReference type="Gene3D" id="3.40.50.11050">
    <property type="match status" value="1"/>
</dbReference>
<dbReference type="GO" id="GO:0016740">
    <property type="term" value="F:transferase activity"/>
    <property type="evidence" value="ECO:0007669"/>
    <property type="project" value="UniProtKB-KW"/>
</dbReference>
<name>A0A8T2M8Q1_ASTMX</name>